<accession>A0ABW5NAK1</accession>
<dbReference type="Pfam" id="PF13692">
    <property type="entry name" value="Glyco_trans_1_4"/>
    <property type="match status" value="1"/>
</dbReference>
<evidence type="ECO:0000313" key="2">
    <source>
        <dbReference type="Proteomes" id="UP001597459"/>
    </source>
</evidence>
<proteinExistence type="predicted"/>
<dbReference type="Proteomes" id="UP001597459">
    <property type="component" value="Unassembled WGS sequence"/>
</dbReference>
<dbReference type="Gene3D" id="3.40.50.2000">
    <property type="entry name" value="Glycogen Phosphorylase B"/>
    <property type="match status" value="1"/>
</dbReference>
<dbReference type="RefSeq" id="WP_378253697.1">
    <property type="nucleotide sequence ID" value="NZ_JBHSJV010000001.1"/>
</dbReference>
<comment type="caution">
    <text evidence="1">The sequence shown here is derived from an EMBL/GenBank/DDBJ whole genome shotgun (WGS) entry which is preliminary data.</text>
</comment>
<dbReference type="SUPFAM" id="SSF53756">
    <property type="entry name" value="UDP-Glycosyltransferase/glycogen phosphorylase"/>
    <property type="match status" value="1"/>
</dbReference>
<name>A0ABW5NAK1_9FLAO</name>
<evidence type="ECO:0000313" key="1">
    <source>
        <dbReference type="EMBL" id="MFD2592146.1"/>
    </source>
</evidence>
<sequence length="412" mass="47315">MKKALIIGFVWPEPNSSAAGSHMIQLINNLQQEYTITFASAASESEYMFDLDHIGVTKQQIAINDTSFDDFIKNLQPDIVVFDRFMTEEQFGWRVAMHTPDAIRILNTEDLHSLRKTREEAFKKNIPHTPQLLLSSEYTKRELASIHRSDCSLIISEHEIDLLKNTFLIPENQLCYYPLTYPEINRETKNSWASYDHRKHFITIGNFRHTPNWNSIRYLKEKIWPAIRAKLPDAALHIYGSYPPEKALQLHHPSSGFLIKGWAKNAADVMGKARVCLAPLQFGAGIKGKLIDAMRYGTPSITTVIGAEGMQGEADWNGFITDTPEKLAQAAIYLYTHKNIWEQSQQNGIEIINTRFQESAFRHTIINQINQIAADIKTHRNQNFTGAMLLHHTMKSNEYMSRWIEEKNKPKS</sequence>
<organism evidence="1 2">
    <name type="scientific">Aquimarina hainanensis</name>
    <dbReference type="NCBI Taxonomy" id="1578017"/>
    <lineage>
        <taxon>Bacteria</taxon>
        <taxon>Pseudomonadati</taxon>
        <taxon>Bacteroidota</taxon>
        <taxon>Flavobacteriia</taxon>
        <taxon>Flavobacteriales</taxon>
        <taxon>Flavobacteriaceae</taxon>
        <taxon>Aquimarina</taxon>
    </lineage>
</organism>
<protein>
    <submittedName>
        <fullName evidence="1">Glycosyltransferase</fullName>
    </submittedName>
</protein>
<reference evidence="2" key="1">
    <citation type="journal article" date="2019" name="Int. J. Syst. Evol. Microbiol.">
        <title>The Global Catalogue of Microorganisms (GCM) 10K type strain sequencing project: providing services to taxonomists for standard genome sequencing and annotation.</title>
        <authorList>
            <consortium name="The Broad Institute Genomics Platform"/>
            <consortium name="The Broad Institute Genome Sequencing Center for Infectious Disease"/>
            <person name="Wu L."/>
            <person name="Ma J."/>
        </authorList>
    </citation>
    <scope>NUCLEOTIDE SEQUENCE [LARGE SCALE GENOMIC DNA]</scope>
    <source>
        <strain evidence="2">KCTC 42423</strain>
    </source>
</reference>
<dbReference type="EMBL" id="JBHULX010000030">
    <property type="protein sequence ID" value="MFD2592146.1"/>
    <property type="molecule type" value="Genomic_DNA"/>
</dbReference>
<gene>
    <name evidence="1" type="ORF">ACFSTE_15015</name>
</gene>
<keyword evidence="2" id="KW-1185">Reference proteome</keyword>